<evidence type="ECO:0000256" key="3">
    <source>
        <dbReference type="ARBA" id="ARBA00022676"/>
    </source>
</evidence>
<evidence type="ECO:0000259" key="5">
    <source>
        <dbReference type="Pfam" id="PF04101"/>
    </source>
</evidence>
<dbReference type="GO" id="GO:0009247">
    <property type="term" value="P:glycolipid biosynthetic process"/>
    <property type="evidence" value="ECO:0007669"/>
    <property type="project" value="InterPro"/>
</dbReference>
<proteinExistence type="inferred from homology"/>
<feature type="domain" description="Diacylglycerol glucosyltransferase N-terminal" evidence="6">
    <location>
        <begin position="16"/>
        <end position="176"/>
    </location>
</feature>
<gene>
    <name evidence="7" type="ORF">CBW42_06305</name>
</gene>
<accession>A0A252F3S6</accession>
<dbReference type="Pfam" id="PF06925">
    <property type="entry name" value="MGDG_synth"/>
    <property type="match status" value="1"/>
</dbReference>
<keyword evidence="8" id="KW-1185">Reference proteome</keyword>
<comment type="caution">
    <text evidence="7">The sequence shown here is derived from an EMBL/GenBank/DDBJ whole genome shotgun (WGS) entry which is preliminary data.</text>
</comment>
<dbReference type="SUPFAM" id="SSF53756">
    <property type="entry name" value="UDP-Glycosyltransferase/glycogen phosphorylase"/>
    <property type="match status" value="1"/>
</dbReference>
<dbReference type="AlphaFoldDB" id="A0A252F3S6"/>
<evidence type="ECO:0000259" key="6">
    <source>
        <dbReference type="Pfam" id="PF06925"/>
    </source>
</evidence>
<keyword evidence="4" id="KW-0808">Transferase</keyword>
<dbReference type="OrthoDB" id="9815663at2"/>
<comment type="similarity">
    <text evidence="2">Belongs to the glycosyltransferase 28 family.</text>
</comment>
<dbReference type="GO" id="GO:0016020">
    <property type="term" value="C:membrane"/>
    <property type="evidence" value="ECO:0007669"/>
    <property type="project" value="UniProtKB-SubCell"/>
</dbReference>
<dbReference type="GO" id="GO:0016758">
    <property type="term" value="F:hexosyltransferase activity"/>
    <property type="evidence" value="ECO:0007669"/>
    <property type="project" value="InterPro"/>
</dbReference>
<dbReference type="PANTHER" id="PTHR43025:SF3">
    <property type="entry name" value="MONOGALACTOSYLDIACYLGLYCEROL SYNTHASE 1, CHLOROPLASTIC"/>
    <property type="match status" value="1"/>
</dbReference>
<reference evidence="7 8" key="1">
    <citation type="submission" date="2017-05" db="EMBL/GenBank/DDBJ databases">
        <title>Butyricicoccus porcorum sp. nov. a butyrate-producing bacterium from the swine intestinal tract.</title>
        <authorList>
            <person name="Trachsel J."/>
            <person name="Humphrey S."/>
            <person name="Allen H.K."/>
        </authorList>
    </citation>
    <scope>NUCLEOTIDE SEQUENCE [LARGE SCALE GENOMIC DNA]</scope>
    <source>
        <strain evidence="7">BB10</strain>
    </source>
</reference>
<dbReference type="InterPro" id="IPR009695">
    <property type="entry name" value="Diacylglyc_glucosyltr_N"/>
</dbReference>
<sequence>MMKHILILTGRFGMGHCCAAEAVRQELLTVNPQAEVQIVDLVDYLFPHLGGAIYRTFAHMVNHCSAMYNFLNRAAGRCGILPMKAVIAQKIDRLLLEYHADIVVSTLPICSQCISAYKQLRGADIPLYTYITDIGAQDEWIVPHTDAYFVGAAETKAELMEKGVPTACIHICGIPVRRDFLHPSEAVRTSGRQAELLVMGGGLGLLPSSDAFLSALSKVEGVHLTVITGKNKVLYTRLRDQYPGITVVGYTDRVADYMRRADLLLTKSGGITTFEAIHCGTPLYIIQPFLMQEIRNAQYIEREELGRVLWIQPDDIAHDILSLLHDEVRLSAMKRNMSQLRDNLEEICPAAYYGEPANKKSSPNWT</sequence>
<dbReference type="InterPro" id="IPR007235">
    <property type="entry name" value="Glyco_trans_28_C"/>
</dbReference>
<evidence type="ECO:0000256" key="2">
    <source>
        <dbReference type="ARBA" id="ARBA00006962"/>
    </source>
</evidence>
<dbReference type="Pfam" id="PF04101">
    <property type="entry name" value="Glyco_tran_28_C"/>
    <property type="match status" value="1"/>
</dbReference>
<evidence type="ECO:0000256" key="4">
    <source>
        <dbReference type="ARBA" id="ARBA00022679"/>
    </source>
</evidence>
<evidence type="ECO:0008006" key="9">
    <source>
        <dbReference type="Google" id="ProtNLM"/>
    </source>
</evidence>
<dbReference type="RefSeq" id="WP_087018859.1">
    <property type="nucleotide sequence ID" value="NZ_CP178353.1"/>
</dbReference>
<dbReference type="PANTHER" id="PTHR43025">
    <property type="entry name" value="MONOGALACTOSYLDIACYLGLYCEROL SYNTHASE"/>
    <property type="match status" value="1"/>
</dbReference>
<feature type="domain" description="Glycosyl transferase family 28 C-terminal" evidence="5">
    <location>
        <begin position="196"/>
        <end position="340"/>
    </location>
</feature>
<organism evidence="7 8">
    <name type="scientific">Butyricicoccus porcorum</name>
    <dbReference type="NCBI Taxonomy" id="1945634"/>
    <lineage>
        <taxon>Bacteria</taxon>
        <taxon>Bacillati</taxon>
        <taxon>Bacillota</taxon>
        <taxon>Clostridia</taxon>
        <taxon>Eubacteriales</taxon>
        <taxon>Butyricicoccaceae</taxon>
        <taxon>Butyricicoccus</taxon>
    </lineage>
</organism>
<dbReference type="EMBL" id="NHOC01000005">
    <property type="protein sequence ID" value="OUM20443.1"/>
    <property type="molecule type" value="Genomic_DNA"/>
</dbReference>
<dbReference type="InterPro" id="IPR050519">
    <property type="entry name" value="Glycosyltransf_28_UgtP"/>
</dbReference>
<evidence type="ECO:0000313" key="7">
    <source>
        <dbReference type="EMBL" id="OUM20443.1"/>
    </source>
</evidence>
<evidence type="ECO:0000313" key="8">
    <source>
        <dbReference type="Proteomes" id="UP000194903"/>
    </source>
</evidence>
<dbReference type="Proteomes" id="UP000194903">
    <property type="component" value="Unassembled WGS sequence"/>
</dbReference>
<name>A0A252F3S6_9FIRM</name>
<evidence type="ECO:0000256" key="1">
    <source>
        <dbReference type="ARBA" id="ARBA00004370"/>
    </source>
</evidence>
<keyword evidence="3" id="KW-0328">Glycosyltransferase</keyword>
<protein>
    <recommendedName>
        <fullName evidence="9">Glycosyl transferase family 28 C-terminal domain-containing protein</fullName>
    </recommendedName>
</protein>
<comment type="subcellular location">
    <subcellularLocation>
        <location evidence="1">Membrane</location>
    </subcellularLocation>
</comment>
<dbReference type="Gene3D" id="3.40.50.2000">
    <property type="entry name" value="Glycogen Phosphorylase B"/>
    <property type="match status" value="1"/>
</dbReference>